<gene>
    <name evidence="1" type="ORF">MED297_08311</name>
</gene>
<dbReference type="Proteomes" id="UP000005953">
    <property type="component" value="Unassembled WGS sequence"/>
</dbReference>
<accession>A4BCZ5</accession>
<dbReference type="RefSeq" id="WP_008045758.1">
    <property type="nucleotide sequence ID" value="NZ_CH724152.1"/>
</dbReference>
<dbReference type="PROSITE" id="PS51257">
    <property type="entry name" value="PROKAR_LIPOPROTEIN"/>
    <property type="match status" value="1"/>
</dbReference>
<sequence length="433" mass="49535">MINRSLTLALTLTLFGCQETEVDSTPDHWISTTNLKNATLVYLNQDQAKFIDANGNINDLKLFDSNGNALKDVYWNRSCHRGTDYLGMIDHWESGGEHLVFIDNQSGQLASIAQPRLINAPCYDDRRQRLNLHSSGDDYLFGYDPGKTSRIAIGKAQVVNNELQLTKVFETKEAFDSDFGRAGSSWFYLISLSTAYYEPLANELVIYSDNGDIVYQDDVTFAFQVNAAKPQFIVNKDSKFELVENIDGQWNSTEITTLKSLSDFKDHKTRPNLKLFQHEERSFLVTDLLHATQKELMIYEWANDELSLINKVEFDEWYDSHLYDDEIVSAIQKGDSFQIVSSNIDSGTIQMKEIEPEKVDWRRNIDFTDMGILYGKKVFDSDGISIKEYELNLISGLGDGVDNSTSKTIDRAVPNSYNDPHIFKFYLKYEFTQ</sequence>
<reference evidence="1 2" key="1">
    <citation type="submission" date="2006-02" db="EMBL/GenBank/DDBJ databases">
        <authorList>
            <person name="Pinhassi J."/>
            <person name="Pedros-Alio C."/>
            <person name="Ferriera S."/>
            <person name="Johnson J."/>
            <person name="Kravitz S."/>
            <person name="Halpern A."/>
            <person name="Remington K."/>
            <person name="Beeson K."/>
            <person name="Tran B."/>
            <person name="Rogers Y.-H."/>
            <person name="Friedman R."/>
            <person name="Venter J.C."/>
        </authorList>
    </citation>
    <scope>NUCLEOTIDE SEQUENCE [LARGE SCALE GENOMIC DNA]</scope>
    <source>
        <strain evidence="1 2">MED297</strain>
    </source>
</reference>
<dbReference type="EMBL" id="AAOE01000006">
    <property type="protein sequence ID" value="EAR10077.1"/>
    <property type="molecule type" value="Genomic_DNA"/>
</dbReference>
<evidence type="ECO:0000313" key="2">
    <source>
        <dbReference type="Proteomes" id="UP000005953"/>
    </source>
</evidence>
<name>A4BCZ5_9GAMM</name>
<protein>
    <submittedName>
        <fullName evidence="1">Uncharacterized protein</fullName>
    </submittedName>
</protein>
<evidence type="ECO:0000313" key="1">
    <source>
        <dbReference type="EMBL" id="EAR10077.1"/>
    </source>
</evidence>
<dbReference type="HOGENOM" id="CLU_632933_0_0_6"/>
<keyword evidence="2" id="KW-1185">Reference proteome</keyword>
<dbReference type="AlphaFoldDB" id="A4BCZ5"/>
<organism evidence="1 2">
    <name type="scientific">Reinekea blandensis MED297</name>
    <dbReference type="NCBI Taxonomy" id="314283"/>
    <lineage>
        <taxon>Bacteria</taxon>
        <taxon>Pseudomonadati</taxon>
        <taxon>Pseudomonadota</taxon>
        <taxon>Gammaproteobacteria</taxon>
        <taxon>Oceanospirillales</taxon>
        <taxon>Saccharospirillaceae</taxon>
        <taxon>Reinekea</taxon>
    </lineage>
</organism>
<comment type="caution">
    <text evidence="1">The sequence shown here is derived from an EMBL/GenBank/DDBJ whole genome shotgun (WGS) entry which is preliminary data.</text>
</comment>
<proteinExistence type="predicted"/>
<dbReference type="OrthoDB" id="9815954at2"/>